<accession>A0A286UK43</accession>
<protein>
    <submittedName>
        <fullName evidence="2">Uncharacterized protein</fullName>
    </submittedName>
</protein>
<proteinExistence type="predicted"/>
<evidence type="ECO:0000256" key="1">
    <source>
        <dbReference type="SAM" id="MobiDB-lite"/>
    </source>
</evidence>
<feature type="compositionally biased region" description="Low complexity" evidence="1">
    <location>
        <begin position="433"/>
        <end position="455"/>
    </location>
</feature>
<feature type="region of interest" description="Disordered" evidence="1">
    <location>
        <begin position="369"/>
        <end position="498"/>
    </location>
</feature>
<evidence type="ECO:0000313" key="2">
    <source>
        <dbReference type="EMBL" id="PAV19986.1"/>
    </source>
</evidence>
<dbReference type="EMBL" id="NBII01000004">
    <property type="protein sequence ID" value="PAV19986.1"/>
    <property type="molecule type" value="Genomic_DNA"/>
</dbReference>
<gene>
    <name evidence="2" type="ORF">PNOK_0492000</name>
</gene>
<name>A0A286UK43_9AGAM</name>
<keyword evidence="3" id="KW-1185">Reference proteome</keyword>
<comment type="caution">
    <text evidence="2">The sequence shown here is derived from an EMBL/GenBank/DDBJ whole genome shotgun (WGS) entry which is preliminary data.</text>
</comment>
<organism evidence="2 3">
    <name type="scientific">Pyrrhoderma noxium</name>
    <dbReference type="NCBI Taxonomy" id="2282107"/>
    <lineage>
        <taxon>Eukaryota</taxon>
        <taxon>Fungi</taxon>
        <taxon>Dikarya</taxon>
        <taxon>Basidiomycota</taxon>
        <taxon>Agaricomycotina</taxon>
        <taxon>Agaricomycetes</taxon>
        <taxon>Hymenochaetales</taxon>
        <taxon>Hymenochaetaceae</taxon>
        <taxon>Pyrrhoderma</taxon>
    </lineage>
</organism>
<dbReference type="InParanoid" id="A0A286UK43"/>
<dbReference type="Proteomes" id="UP000217199">
    <property type="component" value="Unassembled WGS sequence"/>
</dbReference>
<reference evidence="2 3" key="1">
    <citation type="journal article" date="2017" name="Mol. Ecol.">
        <title>Comparative and population genomic landscape of Phellinus noxius: A hypervariable fungus causing root rot in trees.</title>
        <authorList>
            <person name="Chung C.L."/>
            <person name="Lee T.J."/>
            <person name="Akiba M."/>
            <person name="Lee H.H."/>
            <person name="Kuo T.H."/>
            <person name="Liu D."/>
            <person name="Ke H.M."/>
            <person name="Yokoi T."/>
            <person name="Roa M.B."/>
            <person name="Lu M.J."/>
            <person name="Chang Y.Y."/>
            <person name="Ann P.J."/>
            <person name="Tsai J.N."/>
            <person name="Chen C.Y."/>
            <person name="Tzean S.S."/>
            <person name="Ota Y."/>
            <person name="Hattori T."/>
            <person name="Sahashi N."/>
            <person name="Liou R.F."/>
            <person name="Kikuchi T."/>
            <person name="Tsai I.J."/>
        </authorList>
    </citation>
    <scope>NUCLEOTIDE SEQUENCE [LARGE SCALE GENOMIC DNA]</scope>
    <source>
        <strain evidence="2 3">FFPRI411160</strain>
    </source>
</reference>
<feature type="compositionally biased region" description="Polar residues" evidence="1">
    <location>
        <begin position="371"/>
        <end position="385"/>
    </location>
</feature>
<dbReference type="OrthoDB" id="3260393at2759"/>
<dbReference type="AlphaFoldDB" id="A0A286UK43"/>
<sequence length="591" mass="65809">MAFSSYSSLFKCGLLPEGSSPSFTTAPWATEYCGPRRGSLPFPSDRFSELSDFSAQLLEPFTTPGNENTTSDDALYFTFKKRNINEHRSFLSLDLAESQSMRSVSIKGKEPVSNAFESEQVSDSAVVSPTDVHNSFFSSMLSPLTSIPGSPQSAHSVPDPDCSSSTLLSPHPRRPVTMLHQPTPRQFDNLPPLDTQLGRELSPMLFAAPSPPLHSHFDSFSSSSVRSPDVLSRTSTVSSSYKRAQRVDALKRLEGRGADGAVGRLKPRLSQNFMHLSDDEDEEAPVPMDTGIGVILEEVQGDQEAPLEHRRNSSQDRSRSRSRGRSLSISIKEEQWYTLTPRQTAWSVLFGGETDGDIDTEVDKIFGLDNSPYNSDSQESVNSYVSHRPKRSKLSDSPKSSYLEPLAPHKSSEYTFPSKKTKSAGKSVTHPIPANLHPLSPSSPSLSTSSPAARPFTHMPHSFRSPYLDPNSDIGVRQRTVSDSQTVKHESTKRTRRRHSRVRLPARLELHIDWKQPSFIDMRDESLESDSRTDSWHSLFEISSTSTIQLPESTALKRSSRNEYEVEQTLGLPKEGRYQLASKNHERPNRA</sequence>
<feature type="region of interest" description="Disordered" evidence="1">
    <location>
        <begin position="147"/>
        <end position="173"/>
    </location>
</feature>
<feature type="region of interest" description="Disordered" evidence="1">
    <location>
        <begin position="553"/>
        <end position="591"/>
    </location>
</feature>
<feature type="compositionally biased region" description="Basic and acidic residues" evidence="1">
    <location>
        <begin position="306"/>
        <end position="319"/>
    </location>
</feature>
<evidence type="ECO:0000313" key="3">
    <source>
        <dbReference type="Proteomes" id="UP000217199"/>
    </source>
</evidence>
<feature type="region of interest" description="Disordered" evidence="1">
    <location>
        <begin position="299"/>
        <end position="326"/>
    </location>
</feature>
<dbReference type="STRING" id="2282107.A0A286UK43"/>